<protein>
    <submittedName>
        <fullName evidence="1">DgyrCDS10734</fullName>
    </submittedName>
</protein>
<dbReference type="InterPro" id="IPR032675">
    <property type="entry name" value="LRR_dom_sf"/>
</dbReference>
<gene>
    <name evidence="1" type="ORF">DGYR_LOCUS10120</name>
</gene>
<dbReference type="InterPro" id="IPR051341">
    <property type="entry name" value="Zyg-11_UBL_adapter"/>
</dbReference>
<dbReference type="SUPFAM" id="SSF52047">
    <property type="entry name" value="RNI-like"/>
    <property type="match status" value="1"/>
</dbReference>
<comment type="caution">
    <text evidence="1">The sequence shown here is derived from an EMBL/GenBank/DDBJ whole genome shotgun (WGS) entry which is preliminary data.</text>
</comment>
<dbReference type="PANTHER" id="PTHR12904">
    <property type="match status" value="1"/>
</dbReference>
<dbReference type="EMBL" id="CAJFCJ010000016">
    <property type="protein sequence ID" value="CAD5122293.1"/>
    <property type="molecule type" value="Genomic_DNA"/>
</dbReference>
<organism evidence="1 2">
    <name type="scientific">Dimorphilus gyrociliatus</name>
    <dbReference type="NCBI Taxonomy" id="2664684"/>
    <lineage>
        <taxon>Eukaryota</taxon>
        <taxon>Metazoa</taxon>
        <taxon>Spiralia</taxon>
        <taxon>Lophotrochozoa</taxon>
        <taxon>Annelida</taxon>
        <taxon>Polychaeta</taxon>
        <taxon>Polychaeta incertae sedis</taxon>
        <taxon>Dinophilidae</taxon>
        <taxon>Dimorphilus</taxon>
    </lineage>
</organism>
<dbReference type="OrthoDB" id="5783533at2759"/>
<reference evidence="1 2" key="1">
    <citation type="submission" date="2020-08" db="EMBL/GenBank/DDBJ databases">
        <authorList>
            <person name="Hejnol A."/>
        </authorList>
    </citation>
    <scope>NUCLEOTIDE SEQUENCE [LARGE SCALE GENOMIC DNA]</scope>
</reference>
<keyword evidence="2" id="KW-1185">Reference proteome</keyword>
<sequence length="537" mass="63330">MFSLKEIALQVLIREPEVLFKLPVKKTKSIYLPMIIADEILQRLDHLDVGIAAKYLKFFSSNCCILKNVAIHGNRIKKASLLSFLRGHRLESLSVHHLTTFDVKFWLTFAEKEHLKELSLKGCEIKKGSSIMVPFLDYEATQQEEWLCILQLKNLVKLDLSRTKVGDVFVESLSRHLYQLEEINMSQTHLKNLYLFNSFKSLHSLDCSNCDVSGGLHRFHKKLKRFDMSHFPAHTLNDYPVYNFIKNVDWPQLTYFDVTCCGNIPGDILIPFIKRHPKLKFLGVLQCNFDDVIQNHQQELNSINNRNLVILAENTDWVKALNYVRINRTRDEALVDYILNDVLDHYKFSAIYQYGEYYNPYLHAIRFICCKLEDIFYSGLVEYPCPIEFKYRTFVSCYKIYKKFFKRRYSPDKVITLMRLCIEGRYMVDKKLQFVFDLFHSAVIPKLMEDSCFILLHVLDDIDFDELTDFEVLDFDSHFTKFKQTSEEIIVNLKDRITETAVVMVEKLNTRCSKYLELRPASKRRLRKRAYRHISGD</sequence>
<dbReference type="Gene3D" id="3.80.10.10">
    <property type="entry name" value="Ribonuclease Inhibitor"/>
    <property type="match status" value="1"/>
</dbReference>
<dbReference type="PANTHER" id="PTHR12904:SF23">
    <property type="entry name" value="PROTEIN ZER-1 HOMOLOG"/>
    <property type="match status" value="1"/>
</dbReference>
<evidence type="ECO:0000313" key="1">
    <source>
        <dbReference type="EMBL" id="CAD5122293.1"/>
    </source>
</evidence>
<name>A0A7I8W156_9ANNE</name>
<dbReference type="AlphaFoldDB" id="A0A7I8W156"/>
<dbReference type="Proteomes" id="UP000549394">
    <property type="component" value="Unassembled WGS sequence"/>
</dbReference>
<evidence type="ECO:0000313" key="2">
    <source>
        <dbReference type="Proteomes" id="UP000549394"/>
    </source>
</evidence>
<accession>A0A7I8W156</accession>
<proteinExistence type="predicted"/>